<protein>
    <submittedName>
        <fullName evidence="9">Uncharacterized protein LOC101845138 isoform X1</fullName>
    </submittedName>
</protein>
<dbReference type="GeneID" id="101845138"/>
<feature type="transmembrane region" description="Helical" evidence="7">
    <location>
        <begin position="155"/>
        <end position="175"/>
    </location>
</feature>
<dbReference type="Pfam" id="PF26158">
    <property type="entry name" value="Claudin_TMEM179-179B"/>
    <property type="match status" value="1"/>
</dbReference>
<sequence length="380" mass="41969">MKLEVSRPKRAPERLHEAVRYDELSTDYSSDQSDNYFSEVERHSPDRRDTPPDTSAAYQELGLRYKQQSGFASREERTWRVRQFIEGAEIAMARHCCLRSLLTLLHVCMGITAALYTVYTLVGEGYSLQCVPPLVDHFGDPVPFRHGLPIVCHSVFYSAAAICGISFLMALAINCCWENSCAVFTHFLLTLMACLVSVFGGTALTVHYMLWCDSLSERLGPPYSGCADAAKAYDKSHGSSNMTTYHTKLEIQQIGMWAGFPLALLALVTYACAIYVTGVHDTEGESVRGYVILQEETIPLLRSTSPSSARELHNPTSPMNYTAPDVTRTGSFSYSRARSFSGTRASSEAPTIPEVTTSQGVTSSAEARFSPSPQNPFSEE</sequence>
<evidence type="ECO:0000256" key="7">
    <source>
        <dbReference type="SAM" id="Phobius"/>
    </source>
</evidence>
<evidence type="ECO:0000256" key="5">
    <source>
        <dbReference type="ARBA" id="ARBA00093776"/>
    </source>
</evidence>
<evidence type="ECO:0000256" key="1">
    <source>
        <dbReference type="ARBA" id="ARBA00004141"/>
    </source>
</evidence>
<feature type="compositionally biased region" description="Polar residues" evidence="6">
    <location>
        <begin position="328"/>
        <end position="380"/>
    </location>
</feature>
<feature type="region of interest" description="Disordered" evidence="6">
    <location>
        <begin position="304"/>
        <end position="380"/>
    </location>
</feature>
<keyword evidence="8" id="KW-1185">Reference proteome</keyword>
<name>A0ABM0JAH5_APLCA</name>
<evidence type="ECO:0000313" key="8">
    <source>
        <dbReference type="Proteomes" id="UP000694888"/>
    </source>
</evidence>
<evidence type="ECO:0000256" key="4">
    <source>
        <dbReference type="ARBA" id="ARBA00023136"/>
    </source>
</evidence>
<feature type="transmembrane region" description="Helical" evidence="7">
    <location>
        <begin position="254"/>
        <end position="276"/>
    </location>
</feature>
<keyword evidence="2 7" id="KW-0812">Transmembrane</keyword>
<feature type="transmembrane region" description="Helical" evidence="7">
    <location>
        <begin position="101"/>
        <end position="119"/>
    </location>
</feature>
<feature type="compositionally biased region" description="Polar residues" evidence="6">
    <location>
        <begin position="304"/>
        <end position="320"/>
    </location>
</feature>
<evidence type="ECO:0000256" key="3">
    <source>
        <dbReference type="ARBA" id="ARBA00022989"/>
    </source>
</evidence>
<evidence type="ECO:0000256" key="6">
    <source>
        <dbReference type="SAM" id="MobiDB-lite"/>
    </source>
</evidence>
<proteinExistence type="inferred from homology"/>
<organism evidence="8 9">
    <name type="scientific">Aplysia californica</name>
    <name type="common">California sea hare</name>
    <dbReference type="NCBI Taxonomy" id="6500"/>
    <lineage>
        <taxon>Eukaryota</taxon>
        <taxon>Metazoa</taxon>
        <taxon>Spiralia</taxon>
        <taxon>Lophotrochozoa</taxon>
        <taxon>Mollusca</taxon>
        <taxon>Gastropoda</taxon>
        <taxon>Heterobranchia</taxon>
        <taxon>Euthyneura</taxon>
        <taxon>Tectipleura</taxon>
        <taxon>Aplysiida</taxon>
        <taxon>Aplysioidea</taxon>
        <taxon>Aplysiidae</taxon>
        <taxon>Aplysia</taxon>
    </lineage>
</organism>
<feature type="transmembrane region" description="Helical" evidence="7">
    <location>
        <begin position="187"/>
        <end position="211"/>
    </location>
</feature>
<feature type="compositionally biased region" description="Basic and acidic residues" evidence="6">
    <location>
        <begin position="39"/>
        <end position="51"/>
    </location>
</feature>
<comment type="similarity">
    <text evidence="5">Belongs to the TMEM179 family.</text>
</comment>
<dbReference type="Proteomes" id="UP000694888">
    <property type="component" value="Unplaced"/>
</dbReference>
<accession>A0ABM0JAH5</accession>
<keyword evidence="4 7" id="KW-0472">Membrane</keyword>
<dbReference type="InterPro" id="IPR059010">
    <property type="entry name" value="TMEM179-179B"/>
</dbReference>
<keyword evidence="3 7" id="KW-1133">Transmembrane helix</keyword>
<reference evidence="9" key="1">
    <citation type="submission" date="2025-08" db="UniProtKB">
        <authorList>
            <consortium name="RefSeq"/>
        </authorList>
    </citation>
    <scope>IDENTIFICATION</scope>
</reference>
<evidence type="ECO:0000256" key="2">
    <source>
        <dbReference type="ARBA" id="ARBA00022692"/>
    </source>
</evidence>
<comment type="subcellular location">
    <subcellularLocation>
        <location evidence="1">Membrane</location>
        <topology evidence="1">Multi-pass membrane protein</topology>
    </subcellularLocation>
</comment>
<feature type="compositionally biased region" description="Polar residues" evidence="6">
    <location>
        <begin position="26"/>
        <end position="36"/>
    </location>
</feature>
<gene>
    <name evidence="9" type="primary">LOC101845138</name>
</gene>
<feature type="region of interest" description="Disordered" evidence="6">
    <location>
        <begin position="22"/>
        <end position="54"/>
    </location>
</feature>
<evidence type="ECO:0000313" key="9">
    <source>
        <dbReference type="RefSeq" id="XP_005089181.1"/>
    </source>
</evidence>
<dbReference type="RefSeq" id="XP_005089181.1">
    <property type="nucleotide sequence ID" value="XM_005089124.3"/>
</dbReference>